<dbReference type="PANTHER" id="PTHR23135:SF4">
    <property type="entry name" value="UDP-N-ACETYLMURAMOYL-L-ALANYL-D-GLUTAMATE--2,6-DIAMINOPIMELATE LIGASE MURE HOMOLOG, CHLOROPLASTIC"/>
    <property type="match status" value="1"/>
</dbReference>
<dbReference type="InterPro" id="IPR000713">
    <property type="entry name" value="Mur_ligase_N"/>
</dbReference>
<comment type="catalytic activity">
    <reaction evidence="7">
        <text>UDP-N-acetyl-alpha-D-muramoyl-L-alanyl-D-glutamate + meso-2,6-diaminopimelate + ATP = UDP-N-acetyl-alpha-D-muramoyl-L-alanyl-gamma-D-glutamyl-meso-2,6-diaminopimelate + ADP + phosphate + H(+)</text>
        <dbReference type="Rhea" id="RHEA:23676"/>
        <dbReference type="ChEBI" id="CHEBI:15378"/>
        <dbReference type="ChEBI" id="CHEBI:30616"/>
        <dbReference type="ChEBI" id="CHEBI:43474"/>
        <dbReference type="ChEBI" id="CHEBI:57791"/>
        <dbReference type="ChEBI" id="CHEBI:83900"/>
        <dbReference type="ChEBI" id="CHEBI:83905"/>
        <dbReference type="ChEBI" id="CHEBI:456216"/>
        <dbReference type="EC" id="6.3.2.13"/>
    </reaction>
</comment>
<dbReference type="Gene3D" id="3.40.1190.10">
    <property type="entry name" value="Mur-like, catalytic domain"/>
    <property type="match status" value="1"/>
</dbReference>
<keyword evidence="7" id="KW-0067">ATP-binding</keyword>
<feature type="binding site" evidence="7">
    <location>
        <position position="180"/>
    </location>
    <ligand>
        <name>UDP-N-acetyl-alpha-D-muramoyl-L-alanyl-D-glutamate</name>
        <dbReference type="ChEBI" id="CHEBI:83900"/>
    </ligand>
</feature>
<feature type="binding site" evidence="7">
    <location>
        <position position="455"/>
    </location>
    <ligand>
        <name>meso-2,6-diaminopimelate</name>
        <dbReference type="ChEBI" id="CHEBI:57791"/>
    </ligand>
</feature>
<evidence type="ECO:0000256" key="4">
    <source>
        <dbReference type="ARBA" id="ARBA00022984"/>
    </source>
</evidence>
<protein>
    <recommendedName>
        <fullName evidence="7">UDP-N-acetylmuramoyl-L-alanyl-D-glutamate--2,6-diaminopimelate ligase</fullName>
        <ecNumber evidence="7">6.3.2.13</ecNumber>
    </recommendedName>
    <alternativeName>
        <fullName evidence="7">Meso-A2pm-adding enzyme</fullName>
    </alternativeName>
    <alternativeName>
        <fullName evidence="7">Meso-diaminopimelate-adding enzyme</fullName>
    </alternativeName>
    <alternativeName>
        <fullName evidence="7">UDP-MurNAc-L-Ala-D-Glu:meso-diaminopimelate ligase</fullName>
    </alternativeName>
    <alternativeName>
        <fullName evidence="7">UDP-MurNAc-tripeptide synthetase</fullName>
    </alternativeName>
    <alternativeName>
        <fullName evidence="7">UDP-N-acetylmuramyl-tripeptide synthetase</fullName>
    </alternativeName>
</protein>
<dbReference type="Pfam" id="PF01225">
    <property type="entry name" value="Mur_ligase"/>
    <property type="match status" value="1"/>
</dbReference>
<evidence type="ECO:0000259" key="9">
    <source>
        <dbReference type="Pfam" id="PF01225"/>
    </source>
</evidence>
<dbReference type="EMBL" id="LWDL01000015">
    <property type="protein sequence ID" value="OQW52246.1"/>
    <property type="molecule type" value="Genomic_DNA"/>
</dbReference>
<dbReference type="EC" id="6.3.2.13" evidence="7"/>
<feature type="binding site" evidence="7">
    <location>
        <position position="30"/>
    </location>
    <ligand>
        <name>UDP-N-acetyl-alpha-D-muramoyl-L-alanyl-D-glutamate</name>
        <dbReference type="ChEBI" id="CHEBI:83900"/>
    </ligand>
</feature>
<dbReference type="GO" id="GO:0005737">
    <property type="term" value="C:cytoplasm"/>
    <property type="evidence" value="ECO:0007669"/>
    <property type="project" value="UniProtKB-SubCell"/>
</dbReference>
<comment type="subcellular location">
    <subcellularLocation>
        <location evidence="7 8">Cytoplasm</location>
    </subcellularLocation>
</comment>
<evidence type="ECO:0000256" key="2">
    <source>
        <dbReference type="ARBA" id="ARBA00022618"/>
    </source>
</evidence>
<dbReference type="InterPro" id="IPR004101">
    <property type="entry name" value="Mur_ligase_C"/>
</dbReference>
<dbReference type="InterPro" id="IPR013221">
    <property type="entry name" value="Mur_ligase_cen"/>
</dbReference>
<dbReference type="UniPathway" id="UPA00219"/>
<keyword evidence="7 12" id="KW-0436">Ligase</keyword>
<dbReference type="GO" id="GO:0009252">
    <property type="term" value="P:peptidoglycan biosynthetic process"/>
    <property type="evidence" value="ECO:0007669"/>
    <property type="project" value="UniProtKB-UniRule"/>
</dbReference>
<feature type="binding site" evidence="7">
    <location>
        <begin position="111"/>
        <end position="117"/>
    </location>
    <ligand>
        <name>ATP</name>
        <dbReference type="ChEBI" id="CHEBI:30616"/>
    </ligand>
</feature>
<feature type="binding site" evidence="7">
    <location>
        <begin position="407"/>
        <end position="410"/>
    </location>
    <ligand>
        <name>meso-2,6-diaminopimelate</name>
        <dbReference type="ChEBI" id="CHEBI:57791"/>
    </ligand>
</feature>
<dbReference type="Proteomes" id="UP000192872">
    <property type="component" value="Unassembled WGS sequence"/>
</dbReference>
<dbReference type="NCBIfam" id="TIGR01085">
    <property type="entry name" value="murE"/>
    <property type="match status" value="1"/>
</dbReference>
<comment type="function">
    <text evidence="7">Catalyzes the addition of meso-diaminopimelic acid to the nucleotide precursor UDP-N-acetylmuramoyl-L-alanyl-D-glutamate (UMAG) in the biosynthesis of bacterial cell-wall peptidoglycan.</text>
</comment>
<dbReference type="InterPro" id="IPR005761">
    <property type="entry name" value="UDP-N-AcMur-Glu-dNH2Pim_ligase"/>
</dbReference>
<keyword evidence="7" id="KW-0963">Cytoplasm</keyword>
<feature type="domain" description="Mur ligase N-terminal catalytic" evidence="9">
    <location>
        <begin position="23"/>
        <end position="96"/>
    </location>
</feature>
<feature type="binding site" evidence="7">
    <location>
        <begin position="153"/>
        <end position="154"/>
    </location>
    <ligand>
        <name>UDP-N-acetyl-alpha-D-muramoyl-L-alanyl-D-glutamate</name>
        <dbReference type="ChEBI" id="CHEBI:83900"/>
    </ligand>
</feature>
<feature type="domain" description="Mur ligase C-terminal" evidence="10">
    <location>
        <begin position="334"/>
        <end position="457"/>
    </location>
</feature>
<keyword evidence="7" id="KW-0460">Magnesium</keyword>
<reference evidence="12 13" key="1">
    <citation type="journal article" date="2017" name="Water Res.">
        <title>Comammox in drinking water systems.</title>
        <authorList>
            <person name="Wang Y."/>
            <person name="Ma L."/>
            <person name="Mao Y."/>
            <person name="Jiang X."/>
            <person name="Xia Y."/>
            <person name="Yu K."/>
            <person name="Li B."/>
            <person name="Zhang T."/>
        </authorList>
    </citation>
    <scope>NUCLEOTIDE SEQUENCE [LARGE SCALE GENOMIC DNA]</scope>
    <source>
        <strain evidence="12">SG_bin8</strain>
    </source>
</reference>
<evidence type="ECO:0000256" key="8">
    <source>
        <dbReference type="RuleBase" id="RU004135"/>
    </source>
</evidence>
<feature type="binding site" evidence="7">
    <location>
        <position position="383"/>
    </location>
    <ligand>
        <name>meso-2,6-diaminopimelate</name>
        <dbReference type="ChEBI" id="CHEBI:57791"/>
    </ligand>
</feature>
<evidence type="ECO:0000256" key="6">
    <source>
        <dbReference type="ARBA" id="ARBA00023316"/>
    </source>
</evidence>
<dbReference type="PANTHER" id="PTHR23135">
    <property type="entry name" value="MUR LIGASE FAMILY MEMBER"/>
    <property type="match status" value="1"/>
</dbReference>
<proteinExistence type="inferred from homology"/>
<keyword evidence="5 7" id="KW-0131">Cell cycle</keyword>
<dbReference type="InterPro" id="IPR035911">
    <property type="entry name" value="MurE/MurF_N"/>
</dbReference>
<accession>A0A1W9HXQ9</accession>
<feature type="binding site" evidence="7">
    <location>
        <position position="459"/>
    </location>
    <ligand>
        <name>meso-2,6-diaminopimelate</name>
        <dbReference type="ChEBI" id="CHEBI:57791"/>
    </ligand>
</feature>
<dbReference type="Pfam" id="PF08245">
    <property type="entry name" value="Mur_ligase_M"/>
    <property type="match status" value="1"/>
</dbReference>
<comment type="caution">
    <text evidence="12">The sequence shown here is derived from an EMBL/GenBank/DDBJ whole genome shotgun (WGS) entry which is preliminary data.</text>
</comment>
<dbReference type="NCBIfam" id="NF001124">
    <property type="entry name" value="PRK00139.1-2"/>
    <property type="match status" value="1"/>
</dbReference>
<keyword evidence="2 7" id="KW-0132">Cell division</keyword>
<feature type="modified residue" description="N6-carboxylysine" evidence="7">
    <location>
        <position position="220"/>
    </location>
</feature>
<feature type="short sequence motif" description="Meso-diaminopimelate recognition motif" evidence="7">
    <location>
        <begin position="407"/>
        <end position="410"/>
    </location>
</feature>
<dbReference type="HAMAP" id="MF_00208">
    <property type="entry name" value="MurE"/>
    <property type="match status" value="1"/>
</dbReference>
<feature type="binding site" evidence="7">
    <location>
        <position position="188"/>
    </location>
    <ligand>
        <name>UDP-N-acetyl-alpha-D-muramoyl-L-alanyl-D-glutamate</name>
        <dbReference type="ChEBI" id="CHEBI:83900"/>
    </ligand>
</feature>
<dbReference type="SUPFAM" id="SSF63418">
    <property type="entry name" value="MurE/MurF N-terminal domain"/>
    <property type="match status" value="1"/>
</dbReference>
<dbReference type="AlphaFoldDB" id="A0A1W9HXQ9"/>
<dbReference type="SUPFAM" id="SSF53623">
    <property type="entry name" value="MurD-like peptide ligases, catalytic domain"/>
    <property type="match status" value="1"/>
</dbReference>
<dbReference type="Gene3D" id="3.90.190.20">
    <property type="entry name" value="Mur ligase, C-terminal domain"/>
    <property type="match status" value="1"/>
</dbReference>
<dbReference type="GO" id="GO:0071555">
    <property type="term" value="P:cell wall organization"/>
    <property type="evidence" value="ECO:0007669"/>
    <property type="project" value="UniProtKB-KW"/>
</dbReference>
<evidence type="ECO:0000313" key="13">
    <source>
        <dbReference type="Proteomes" id="UP000192872"/>
    </source>
</evidence>
<evidence type="ECO:0000256" key="1">
    <source>
        <dbReference type="ARBA" id="ARBA00005898"/>
    </source>
</evidence>
<evidence type="ECO:0000256" key="5">
    <source>
        <dbReference type="ARBA" id="ARBA00023306"/>
    </source>
</evidence>
<keyword evidence="3 7" id="KW-0133">Cell shape</keyword>
<comment type="PTM">
    <text evidence="7">Carboxylation is probably crucial for Mg(2+) binding and, consequently, for the gamma-phosphate positioning of ATP.</text>
</comment>
<organism evidence="12 13">
    <name type="scientific">Candidatus Raskinella chloraquaticus</name>
    <dbReference type="NCBI Taxonomy" id="1951219"/>
    <lineage>
        <taxon>Bacteria</taxon>
        <taxon>Pseudomonadati</taxon>
        <taxon>Pseudomonadota</taxon>
        <taxon>Alphaproteobacteria</taxon>
        <taxon>Hyphomicrobiales</taxon>
        <taxon>Phreatobacteraceae</taxon>
        <taxon>Candidatus Raskinella</taxon>
    </lineage>
</organism>
<dbReference type="Pfam" id="PF02875">
    <property type="entry name" value="Mur_ligase_C"/>
    <property type="match status" value="1"/>
</dbReference>
<comment type="cofactor">
    <cofactor evidence="7">
        <name>Mg(2+)</name>
        <dbReference type="ChEBI" id="CHEBI:18420"/>
    </cofactor>
</comment>
<dbReference type="SUPFAM" id="SSF53244">
    <property type="entry name" value="MurD-like peptide ligases, peptide-binding domain"/>
    <property type="match status" value="1"/>
</dbReference>
<dbReference type="InterPro" id="IPR036565">
    <property type="entry name" value="Mur-like_cat_sf"/>
</dbReference>
<evidence type="ECO:0000259" key="10">
    <source>
        <dbReference type="Pfam" id="PF02875"/>
    </source>
</evidence>
<sequence length="488" mass="50445">MRLSTLIAGLATSRSGGGGDPDISGLTADSRSVSHGSLFAALPGGRHDGAAFAQEAVSRGAAAILISEQGLSALAPQSVPVLVSRQPRLTLSQLAARLYPRQPAIIVAITGTSGKTSVASFARQIFSTLGYRSASLGTLGVVVGEEERYGSLTTPDPVALHRQLDELAGDNVTHLALEASSHGLDQFRLDGVRLAAGAFTNLSHDHLDYHRTSEAYLAAKLRLVSEVMPVAATLVIDCSSAAGVAFEAAAERRGIRVLSLGATGRDICVTSRDRLAQGQRLAITGRYGAAEILLPLVGDFQAANALVAAGLAIAVGEAPVRVFAALAALKGVKGRIEHVGSVNGAAVYVDYAHKPDALENVLDALRPYAAGRLVVVFGCGGDRDSAKRAVMGEIAARKADMVIITDDNPRSEDPALIRAAILKTCPGALEIGPRGEAISHAVDCLRAGDILVIAGKGHETGQIVGDRVLPFSDHEAARAAISVRGGQV</sequence>
<evidence type="ECO:0000256" key="3">
    <source>
        <dbReference type="ARBA" id="ARBA00022960"/>
    </source>
</evidence>
<keyword evidence="6 7" id="KW-0961">Cell wall biogenesis/degradation</keyword>
<feature type="domain" description="Mur ligase central" evidence="11">
    <location>
        <begin position="109"/>
        <end position="312"/>
    </location>
</feature>
<dbReference type="RefSeq" id="WP_376801409.1">
    <property type="nucleotide sequence ID" value="NZ_DBNB01000021.1"/>
</dbReference>
<dbReference type="GO" id="GO:0000287">
    <property type="term" value="F:magnesium ion binding"/>
    <property type="evidence" value="ECO:0007669"/>
    <property type="project" value="UniProtKB-UniRule"/>
</dbReference>
<evidence type="ECO:0000256" key="7">
    <source>
        <dbReference type="HAMAP-Rule" id="MF_00208"/>
    </source>
</evidence>
<comment type="caution">
    <text evidence="7">Lacks conserved residue(s) required for the propagation of feature annotation.</text>
</comment>
<dbReference type="GO" id="GO:0008360">
    <property type="term" value="P:regulation of cell shape"/>
    <property type="evidence" value="ECO:0007669"/>
    <property type="project" value="UniProtKB-KW"/>
</dbReference>
<dbReference type="GO" id="GO:0005524">
    <property type="term" value="F:ATP binding"/>
    <property type="evidence" value="ECO:0007669"/>
    <property type="project" value="UniProtKB-UniRule"/>
</dbReference>
<dbReference type="STRING" id="1827387.A4S15_08850"/>
<comment type="pathway">
    <text evidence="7 8">Cell wall biogenesis; peptidoglycan biosynthesis.</text>
</comment>
<evidence type="ECO:0000313" key="12">
    <source>
        <dbReference type="EMBL" id="OQW52246.1"/>
    </source>
</evidence>
<comment type="similarity">
    <text evidence="1 7">Belongs to the MurCDEF family. MurE subfamily.</text>
</comment>
<dbReference type="Gene3D" id="3.40.1390.10">
    <property type="entry name" value="MurE/MurF, N-terminal domain"/>
    <property type="match status" value="1"/>
</dbReference>
<name>A0A1W9HXQ9_9HYPH</name>
<feature type="binding site" evidence="7">
    <location>
        <position position="186"/>
    </location>
    <ligand>
        <name>UDP-N-acetyl-alpha-D-muramoyl-L-alanyl-D-glutamate</name>
        <dbReference type="ChEBI" id="CHEBI:83900"/>
    </ligand>
</feature>
<dbReference type="GO" id="GO:0051301">
    <property type="term" value="P:cell division"/>
    <property type="evidence" value="ECO:0007669"/>
    <property type="project" value="UniProtKB-KW"/>
</dbReference>
<keyword evidence="4 7" id="KW-0573">Peptidoglycan synthesis</keyword>
<dbReference type="NCBIfam" id="NF001126">
    <property type="entry name" value="PRK00139.1-4"/>
    <property type="match status" value="1"/>
</dbReference>
<dbReference type="InterPro" id="IPR036615">
    <property type="entry name" value="Mur_ligase_C_dom_sf"/>
</dbReference>
<keyword evidence="7" id="KW-0547">Nucleotide-binding</keyword>
<evidence type="ECO:0000259" key="11">
    <source>
        <dbReference type="Pfam" id="PF08245"/>
    </source>
</evidence>
<dbReference type="GO" id="GO:0008765">
    <property type="term" value="F:UDP-N-acetylmuramoylalanyl-D-glutamate-2,6-diaminopimelate ligase activity"/>
    <property type="evidence" value="ECO:0007669"/>
    <property type="project" value="UniProtKB-UniRule"/>
</dbReference>
<gene>
    <name evidence="7" type="primary">murE</name>
    <name evidence="12" type="ORF">A4S15_08850</name>
</gene>